<proteinExistence type="predicted"/>
<evidence type="ECO:0000256" key="1">
    <source>
        <dbReference type="SAM" id="SignalP"/>
    </source>
</evidence>
<comment type="caution">
    <text evidence="2">The sequence shown here is derived from an EMBL/GenBank/DDBJ whole genome shotgun (WGS) entry which is preliminary data.</text>
</comment>
<dbReference type="EMBL" id="JAYKLX010000003">
    <property type="protein sequence ID" value="MEB3345324.1"/>
    <property type="molecule type" value="Genomic_DNA"/>
</dbReference>
<dbReference type="InterPro" id="IPR045767">
    <property type="entry name" value="DUF6134"/>
</dbReference>
<feature type="signal peptide" evidence="1">
    <location>
        <begin position="1"/>
        <end position="23"/>
    </location>
</feature>
<evidence type="ECO:0000313" key="3">
    <source>
        <dbReference type="Proteomes" id="UP001327027"/>
    </source>
</evidence>
<dbReference type="Proteomes" id="UP001327027">
    <property type="component" value="Unassembled WGS sequence"/>
</dbReference>
<dbReference type="RefSeq" id="WP_324179351.1">
    <property type="nucleotide sequence ID" value="NZ_BAABAW010000008.1"/>
</dbReference>
<dbReference type="Pfam" id="PF19630">
    <property type="entry name" value="DUF6134"/>
    <property type="match status" value="1"/>
</dbReference>
<gene>
    <name evidence="2" type="ORF">U6A24_07640</name>
</gene>
<protein>
    <submittedName>
        <fullName evidence="2">DUF6134 family protein</fullName>
    </submittedName>
</protein>
<evidence type="ECO:0000313" key="2">
    <source>
        <dbReference type="EMBL" id="MEB3345324.1"/>
    </source>
</evidence>
<accession>A0ABU5ZTH2</accession>
<feature type="chain" id="PRO_5045097417" evidence="1">
    <location>
        <begin position="24"/>
        <end position="196"/>
    </location>
</feature>
<sequence>MNQKQYISVLMLLIAGLSISAQTNTYDIISKKDTLGTLKVSKLKEGENLVYNYHVDMKVKLLVNLHMKYTIKAMYDQNQLTYASVNNFINGKSHHSSSIKWLDSIYELNTKGKKQRKLTEKIRYSGIRLFFDEPGSIKKVFSEYTGHNGSINKIGAGIYELTLHSGKKNKYFYSNGELVKANIHNSLIHFDLVLRK</sequence>
<name>A0ABU5ZTH2_9FLAO</name>
<organism evidence="2 3">
    <name type="scientific">Aquimarina gracilis</name>
    <dbReference type="NCBI Taxonomy" id="874422"/>
    <lineage>
        <taxon>Bacteria</taxon>
        <taxon>Pseudomonadati</taxon>
        <taxon>Bacteroidota</taxon>
        <taxon>Flavobacteriia</taxon>
        <taxon>Flavobacteriales</taxon>
        <taxon>Flavobacteriaceae</taxon>
        <taxon>Aquimarina</taxon>
    </lineage>
</organism>
<keyword evidence="3" id="KW-1185">Reference proteome</keyword>
<keyword evidence="1" id="KW-0732">Signal</keyword>
<reference evidence="2 3" key="1">
    <citation type="journal article" date="2013" name="Int. J. Syst. Evol. Microbiol.">
        <title>Aquimarina gracilis sp. nov., isolated from the gut microflora of a mussel, Mytilus coruscus, and emended description of Aquimarina spongiae.</title>
        <authorList>
            <person name="Park S.C."/>
            <person name="Choe H.N."/>
            <person name="Baik K.S."/>
            <person name="Seong C.N."/>
        </authorList>
    </citation>
    <scope>NUCLEOTIDE SEQUENCE [LARGE SCALE GENOMIC DNA]</scope>
    <source>
        <strain evidence="2 3">PSC32</strain>
    </source>
</reference>